<dbReference type="EMBL" id="RWIC01000173">
    <property type="protein sequence ID" value="TKC48176.1"/>
    <property type="molecule type" value="Genomic_DNA"/>
</dbReference>
<feature type="non-terminal residue" evidence="1">
    <location>
        <position position="96"/>
    </location>
</feature>
<gene>
    <name evidence="1" type="ORF">EI555_018012</name>
</gene>
<evidence type="ECO:0000313" key="1">
    <source>
        <dbReference type="EMBL" id="TKC48176.1"/>
    </source>
</evidence>
<name>A0A4U1FGZ0_MONMO</name>
<sequence length="96" mass="11053">GLCHQLQLLKQQPKRPNSGPEAEWELEVFPLTALVLRAFLATVSESEVFLGLAFPLQPRQRPPRQPRSVLQEQEPWEGWCLVPEKYQVCQALKGYQ</sequence>
<accession>A0A4U1FGZ0</accession>
<evidence type="ECO:0000313" key="2">
    <source>
        <dbReference type="Proteomes" id="UP000308365"/>
    </source>
</evidence>
<feature type="non-terminal residue" evidence="1">
    <location>
        <position position="1"/>
    </location>
</feature>
<protein>
    <submittedName>
        <fullName evidence="1">Uncharacterized protein</fullName>
    </submittedName>
</protein>
<organism evidence="1 2">
    <name type="scientific">Monodon monoceros</name>
    <name type="common">Narwhal</name>
    <name type="synonym">Ceratodon monodon</name>
    <dbReference type="NCBI Taxonomy" id="40151"/>
    <lineage>
        <taxon>Eukaryota</taxon>
        <taxon>Metazoa</taxon>
        <taxon>Chordata</taxon>
        <taxon>Craniata</taxon>
        <taxon>Vertebrata</taxon>
        <taxon>Euteleostomi</taxon>
        <taxon>Mammalia</taxon>
        <taxon>Eutheria</taxon>
        <taxon>Laurasiatheria</taxon>
        <taxon>Artiodactyla</taxon>
        <taxon>Whippomorpha</taxon>
        <taxon>Cetacea</taxon>
        <taxon>Odontoceti</taxon>
        <taxon>Monodontidae</taxon>
        <taxon>Monodon</taxon>
    </lineage>
</organism>
<proteinExistence type="predicted"/>
<comment type="caution">
    <text evidence="1">The sequence shown here is derived from an EMBL/GenBank/DDBJ whole genome shotgun (WGS) entry which is preliminary data.</text>
</comment>
<dbReference type="AlphaFoldDB" id="A0A4U1FGZ0"/>
<dbReference type="Proteomes" id="UP000308365">
    <property type="component" value="Unassembled WGS sequence"/>
</dbReference>
<reference evidence="2" key="1">
    <citation type="journal article" date="2019" name="IScience">
        <title>Narwhal Genome Reveals Long-Term Low Genetic Diversity despite Current Large Abundance Size.</title>
        <authorList>
            <person name="Westbury M.V."/>
            <person name="Petersen B."/>
            <person name="Garde E."/>
            <person name="Heide-Jorgensen M.P."/>
            <person name="Lorenzen E.D."/>
        </authorList>
    </citation>
    <scope>NUCLEOTIDE SEQUENCE [LARGE SCALE GENOMIC DNA]</scope>
</reference>